<feature type="region of interest" description="Disordered" evidence="1">
    <location>
        <begin position="1"/>
        <end position="29"/>
    </location>
</feature>
<organism evidence="2 3">
    <name type="scientific">Yersinia pekkanenii</name>
    <dbReference type="NCBI Taxonomy" id="1288385"/>
    <lineage>
        <taxon>Bacteria</taxon>
        <taxon>Pseudomonadati</taxon>
        <taxon>Pseudomonadota</taxon>
        <taxon>Gammaproteobacteria</taxon>
        <taxon>Enterobacterales</taxon>
        <taxon>Yersiniaceae</taxon>
        <taxon>Yersinia</taxon>
    </lineage>
</organism>
<reference evidence="2 3" key="1">
    <citation type="submission" date="2015-03" db="EMBL/GenBank/DDBJ databases">
        <authorList>
            <consortium name="Pathogen Informatics"/>
            <person name="Murphy D."/>
        </authorList>
    </citation>
    <scope>NUCLEOTIDE SEQUENCE [LARGE SCALE GENOMIC DNA]</scope>
    <source>
        <strain evidence="3">type strain: CIP110230</strain>
    </source>
</reference>
<gene>
    <name evidence="2" type="ORF">ERS137968_04231</name>
</gene>
<proteinExistence type="predicted"/>
<accession>A0ABM9TUN1</accession>
<comment type="caution">
    <text evidence="2">The sequence shown here is derived from an EMBL/GenBank/DDBJ whole genome shotgun (WGS) entry which is preliminary data.</text>
</comment>
<keyword evidence="3" id="KW-1185">Reference proteome</keyword>
<evidence type="ECO:0000313" key="3">
    <source>
        <dbReference type="Proteomes" id="UP000044625"/>
    </source>
</evidence>
<evidence type="ECO:0000256" key="1">
    <source>
        <dbReference type="SAM" id="MobiDB-lite"/>
    </source>
</evidence>
<sequence length="29" mass="3334">MNIEDAVPEEHEHTTQLSRENAGEELPRT</sequence>
<evidence type="ECO:0000313" key="2">
    <source>
        <dbReference type="EMBL" id="CRY69092.1"/>
    </source>
</evidence>
<dbReference type="Proteomes" id="UP000044625">
    <property type="component" value="Unassembled WGS sequence"/>
</dbReference>
<dbReference type="EMBL" id="CWJL01000034">
    <property type="protein sequence ID" value="CRY69092.1"/>
    <property type="molecule type" value="Genomic_DNA"/>
</dbReference>
<name>A0ABM9TUN1_9GAMM</name>
<protein>
    <submittedName>
        <fullName evidence="2">Uncharacterized protein</fullName>
    </submittedName>
</protein>